<protein>
    <submittedName>
        <fullName evidence="1">Uncharacterized protein</fullName>
    </submittedName>
</protein>
<comment type="caution">
    <text evidence="1">The sequence shown here is derived from an EMBL/GenBank/DDBJ whole genome shotgun (WGS) entry which is preliminary data.</text>
</comment>
<reference evidence="1 2" key="2">
    <citation type="journal article" date="2019" name="G3 (Bethesda)">
        <title>Hybrid Assembly of the Genome of the Entomopathogenic Nematode Steinernema carpocapsae Identifies the X-Chromosome.</title>
        <authorList>
            <person name="Serra L."/>
            <person name="Macchietto M."/>
            <person name="Macias-Munoz A."/>
            <person name="McGill C.J."/>
            <person name="Rodriguez I.M."/>
            <person name="Rodriguez B."/>
            <person name="Murad R."/>
            <person name="Mortazavi A."/>
        </authorList>
    </citation>
    <scope>NUCLEOTIDE SEQUENCE [LARGE SCALE GENOMIC DNA]</scope>
    <source>
        <strain evidence="1 2">ALL</strain>
    </source>
</reference>
<accession>A0A4U5N3E5</accession>
<proteinExistence type="predicted"/>
<dbReference type="EMBL" id="AZBU02000005">
    <property type="protein sequence ID" value="TKR76652.1"/>
    <property type="molecule type" value="Genomic_DNA"/>
</dbReference>
<dbReference type="AlphaFoldDB" id="A0A4U5N3E5"/>
<evidence type="ECO:0000313" key="2">
    <source>
        <dbReference type="Proteomes" id="UP000298663"/>
    </source>
</evidence>
<sequence>MTSSGVDTGLNPLLEIFDDRRECFQADFIPCGQEIVLQVFHGGMSSSAGFLLQYGPNCKVHWIQIRRIGGPH</sequence>
<name>A0A4U5N3E5_STECR</name>
<evidence type="ECO:0000313" key="1">
    <source>
        <dbReference type="EMBL" id="TKR76652.1"/>
    </source>
</evidence>
<dbReference type="Proteomes" id="UP000298663">
    <property type="component" value="Unassembled WGS sequence"/>
</dbReference>
<organism evidence="1 2">
    <name type="scientific">Steinernema carpocapsae</name>
    <name type="common">Entomopathogenic nematode</name>
    <dbReference type="NCBI Taxonomy" id="34508"/>
    <lineage>
        <taxon>Eukaryota</taxon>
        <taxon>Metazoa</taxon>
        <taxon>Ecdysozoa</taxon>
        <taxon>Nematoda</taxon>
        <taxon>Chromadorea</taxon>
        <taxon>Rhabditida</taxon>
        <taxon>Tylenchina</taxon>
        <taxon>Panagrolaimomorpha</taxon>
        <taxon>Strongyloidoidea</taxon>
        <taxon>Steinernematidae</taxon>
        <taxon>Steinernema</taxon>
    </lineage>
</organism>
<gene>
    <name evidence="1" type="ORF">L596_017762</name>
</gene>
<reference evidence="1 2" key="1">
    <citation type="journal article" date="2015" name="Genome Biol.">
        <title>Comparative genomics of Steinernema reveals deeply conserved gene regulatory networks.</title>
        <authorList>
            <person name="Dillman A.R."/>
            <person name="Macchietto M."/>
            <person name="Porter C.F."/>
            <person name="Rogers A."/>
            <person name="Williams B."/>
            <person name="Antoshechkin I."/>
            <person name="Lee M.M."/>
            <person name="Goodwin Z."/>
            <person name="Lu X."/>
            <person name="Lewis E.E."/>
            <person name="Goodrich-Blair H."/>
            <person name="Stock S.P."/>
            <person name="Adams B.J."/>
            <person name="Sternberg P.W."/>
            <person name="Mortazavi A."/>
        </authorList>
    </citation>
    <scope>NUCLEOTIDE SEQUENCE [LARGE SCALE GENOMIC DNA]</scope>
    <source>
        <strain evidence="1 2">ALL</strain>
    </source>
</reference>
<keyword evidence="2" id="KW-1185">Reference proteome</keyword>